<dbReference type="Proteomes" id="UP000515237">
    <property type="component" value="Chromosome"/>
</dbReference>
<gene>
    <name evidence="4" type="ORF">HUW51_24250</name>
</gene>
<keyword evidence="2" id="KW-0732">Signal</keyword>
<evidence type="ECO:0000313" key="4">
    <source>
        <dbReference type="EMBL" id="QNF35669.1"/>
    </source>
</evidence>
<reference evidence="4 5" key="1">
    <citation type="journal article" date="2018" name="Int. J. Syst. Evol. Microbiol.">
        <title>Adhaeribacter swui sp. nov., isolated from wet mud.</title>
        <authorList>
            <person name="Kim D.U."/>
            <person name="Kim K.W."/>
            <person name="Kang M.S."/>
            <person name="Kim J.Y."/>
            <person name="Jang J.H."/>
            <person name="Kim M.K."/>
        </authorList>
    </citation>
    <scope>NUCLEOTIDE SEQUENCE [LARGE SCALE GENOMIC DNA]</scope>
    <source>
        <strain evidence="4 5">KCTC 52873</strain>
    </source>
</reference>
<dbReference type="SUPFAM" id="SSF89260">
    <property type="entry name" value="Collagen-binding domain"/>
    <property type="match status" value="1"/>
</dbReference>
<evidence type="ECO:0000256" key="1">
    <source>
        <dbReference type="SAM" id="Phobius"/>
    </source>
</evidence>
<keyword evidence="1" id="KW-0812">Transmembrane</keyword>
<dbReference type="InterPro" id="IPR045474">
    <property type="entry name" value="GEVED"/>
</dbReference>
<keyword evidence="1" id="KW-1133">Transmembrane helix</keyword>
<feature type="chain" id="PRO_5028971129" evidence="2">
    <location>
        <begin position="23"/>
        <end position="910"/>
    </location>
</feature>
<dbReference type="PANTHER" id="PTHR42754:SF1">
    <property type="entry name" value="LIPOPROTEIN"/>
    <property type="match status" value="1"/>
</dbReference>
<evidence type="ECO:0000313" key="5">
    <source>
        <dbReference type="Proteomes" id="UP000515237"/>
    </source>
</evidence>
<name>A0A7G7GET5_9BACT</name>
<dbReference type="EMBL" id="CP055156">
    <property type="protein sequence ID" value="QNF35669.1"/>
    <property type="molecule type" value="Genomic_DNA"/>
</dbReference>
<evidence type="ECO:0000256" key="2">
    <source>
        <dbReference type="SAM" id="SignalP"/>
    </source>
</evidence>
<dbReference type="RefSeq" id="WP_185272158.1">
    <property type="nucleotide sequence ID" value="NZ_CP055156.1"/>
</dbReference>
<dbReference type="Gene3D" id="2.60.120.380">
    <property type="match status" value="1"/>
</dbReference>
<accession>A0A7G7GET5</accession>
<feature type="transmembrane region" description="Helical" evidence="1">
    <location>
        <begin position="887"/>
        <end position="905"/>
    </location>
</feature>
<dbReference type="SUPFAM" id="SSF55486">
    <property type="entry name" value="Metalloproteases ('zincins'), catalytic domain"/>
    <property type="match status" value="1"/>
</dbReference>
<protein>
    <submittedName>
        <fullName evidence="4">Pre-peptidase C-terminal domain-containing protein</fullName>
    </submittedName>
</protein>
<proteinExistence type="predicted"/>
<sequence>MKKIYPCLFLLGCLLSSLSLQAQTAKNIYLGSVKEVKAAFKANNKARLTAATANNIRYVIPGQHPLLLSVKNAAKLAESELFTGSAGTGKNNSFFLKVSKNNLFGYVVLKDEKRAYQYTSTSTGAAYLQEVDIDKVICFDYEPFKSKTTTVPSQTAALAAAAIPDLQSFPGAKAVVYLDFDGGKEINPYWNDGKAIDAKPANLSQAEIVEVWKLISEDYRPFVINITTSKTVYKNAPANRRMRVIFTPTDVAYPGAGGVAWPTSFTWGDDTPCWVFNSGIKGAGEAGSHEIGHTLGLSHDGRTSPAEEYYEGQQSWAPIMGVGYYRSQVQWSKGEYAKANNKEDDLKIITTQNGFGYRTDDHGNSTANARPLVASSTGVVLASDNKGIITTQSDQDVFSFTVGSGSINLQVKPTSEYTNLDLLLTLKNSSGATVATVPYNSQDQVAELTPLLPAGTYYLYVAGVKGEQGANSDYSSLGEYAISGSLSATYCTPVVTGGCKSDYINDFRFNTLTNTNSGCNGQKNAYTAYAPTGSLTTQVYRGQTYTISMKGGAYYPEGFGVWIDYNNDNDFNDPDEFVYQSPNPEFGVTYNGKITIPKTATTGKRRMRVRAKYYEMVQKDEFCSPFEVGETEDYTITIANAVVATQWDLRYGGSGTEGLSETIKTTDGGYLLAGYSNSGISGDKSQAGRGNNDYWVIKIDAAGKKLWDQRYGGSGHDYLNRVIQTQDGGYLLAGSSESGLNGDKSQASRGGRDYWIVKISSSGAKQWDKRFGGSGYDELKKVIQLSSGEYVLGGFSDSPAGGDKSQGSQGGRDYWLVKVSNAGTKIWDKRYGGNLADVLENFALTSDGGFLLGGHLYPGKAAIKARPVEVEKISGSYGLMQKAINCGINGTGAAATTICILLAIYRTMNI</sequence>
<dbReference type="Pfam" id="PF20009">
    <property type="entry name" value="GEVED"/>
    <property type="match status" value="1"/>
</dbReference>
<feature type="signal peptide" evidence="2">
    <location>
        <begin position="1"/>
        <end position="22"/>
    </location>
</feature>
<dbReference type="PANTHER" id="PTHR42754">
    <property type="entry name" value="ENDOGLUCANASE"/>
    <property type="match status" value="1"/>
</dbReference>
<evidence type="ECO:0000259" key="3">
    <source>
        <dbReference type="Pfam" id="PF20009"/>
    </source>
</evidence>
<feature type="domain" description="GEVED" evidence="3">
    <location>
        <begin position="559"/>
        <end position="637"/>
    </location>
</feature>
<dbReference type="KEGG" id="aswu:HUW51_24250"/>
<organism evidence="4 5">
    <name type="scientific">Adhaeribacter swui</name>
    <dbReference type="NCBI Taxonomy" id="2086471"/>
    <lineage>
        <taxon>Bacteria</taxon>
        <taxon>Pseudomonadati</taxon>
        <taxon>Bacteroidota</taxon>
        <taxon>Cytophagia</taxon>
        <taxon>Cytophagales</taxon>
        <taxon>Hymenobacteraceae</taxon>
        <taxon>Adhaeribacter</taxon>
    </lineage>
</organism>
<keyword evidence="5" id="KW-1185">Reference proteome</keyword>
<keyword evidence="1" id="KW-0472">Membrane</keyword>
<dbReference type="AlphaFoldDB" id="A0A7G7GET5"/>